<gene>
    <name evidence="10" type="ORF">PSTG_08208</name>
</gene>
<sequence>MNPSFPIQRPGVVNSLSAPLITDPHLSNPPQPVPATQWATLSTNIELQRTLCKAAAAGQLNQDQMVFFTAFMKNHQSTLKMYQLEVQANQQQQIVQQQQQQQQKRQQLQLQQQQQQHSSPPPQHLEQDKLFPSAHQIANVHNGYISNTLPPSQAPLQMSHYQQSLGSSQQPIAQRSATADLHAASQADPQLNLAINQYKQAQDTAKNPNLSPAERDVANLRASELRSIITVRYHQHQNNEGNSPSLQNSQITAGNTTHPQHPNETQRAQISAVYQRQQQIISNMQYSAQANNANNARPLNNNLSAATASPRQNLSLSGRNSPAPNHNNNNQAMVQGISRPGSSHQSIVGGPASSPPPMSNAASPPNGSVIDLTKRRVVSRPPPKKVGQAIGTPGSNTGSPINQPINLAASPHPAHASLAHSSSLNTPHSTSQTNGLISNSNLGNNNTSQGSAAALQPDRSPAPYNESSLSPAPPMTTITAPVNNTKFSPPAQSDQSAANSKPMPPTTVPSLASQQHSAIAAQQQQQQQQQQPQQQQATAQAAASSTTVPNGASNQAAHSAPREPASLQPMTPAPVPFPPPRPTITGGHATSSSLAGSIMHRPPTNSMNEALGQTSGNHDSTNRGLETTSANRIISKRKIQELVESIDPSERLETEVEDLLLELADEFIDSVTRFSCQLAKHRKSDRLETKDIQLHLERSWNIRIPGFSNDEIRQSQSRRINALPSYQSRVAIVREAIRKRRPNNN</sequence>
<feature type="region of interest" description="Disordered" evidence="8">
    <location>
        <begin position="160"/>
        <end position="183"/>
    </location>
</feature>
<dbReference type="GO" id="GO:0046982">
    <property type="term" value="F:protein heterodimerization activity"/>
    <property type="evidence" value="ECO:0007669"/>
    <property type="project" value="InterPro"/>
</dbReference>
<dbReference type="GO" id="GO:0005669">
    <property type="term" value="C:transcription factor TFIID complex"/>
    <property type="evidence" value="ECO:0007669"/>
    <property type="project" value="InterPro"/>
</dbReference>
<feature type="region of interest" description="Disordered" evidence="8">
    <location>
        <begin position="108"/>
        <end position="127"/>
    </location>
</feature>
<dbReference type="GO" id="GO:0017025">
    <property type="term" value="F:TBP-class protein binding"/>
    <property type="evidence" value="ECO:0007669"/>
    <property type="project" value="TreeGrafter"/>
</dbReference>
<feature type="region of interest" description="Disordered" evidence="8">
    <location>
        <begin position="236"/>
        <end position="272"/>
    </location>
</feature>
<feature type="compositionally biased region" description="Polar residues" evidence="8">
    <location>
        <begin position="546"/>
        <end position="557"/>
    </location>
</feature>
<evidence type="ECO:0000259" key="9">
    <source>
        <dbReference type="Pfam" id="PF03847"/>
    </source>
</evidence>
<dbReference type="InterPro" id="IPR037794">
    <property type="entry name" value="TAF12"/>
</dbReference>
<dbReference type="STRING" id="1165861.A0A0L0VHM8"/>
<feature type="compositionally biased region" description="Polar residues" evidence="8">
    <location>
        <begin position="603"/>
        <end position="629"/>
    </location>
</feature>
<dbReference type="GO" id="GO:0003677">
    <property type="term" value="F:DNA binding"/>
    <property type="evidence" value="ECO:0007669"/>
    <property type="project" value="TreeGrafter"/>
</dbReference>
<protein>
    <recommendedName>
        <fullName evidence="6">TBP-associated factor 12</fullName>
    </recommendedName>
    <alternativeName>
        <fullName evidence="7">Transcription initiation factor TFIID subunit 12</fullName>
    </alternativeName>
</protein>
<name>A0A0L0VHM8_9BASI</name>
<dbReference type="EMBL" id="AJIL01000056">
    <property type="protein sequence ID" value="KNE98469.1"/>
    <property type="molecule type" value="Genomic_DNA"/>
</dbReference>
<evidence type="ECO:0000313" key="11">
    <source>
        <dbReference type="Proteomes" id="UP000054564"/>
    </source>
</evidence>
<evidence type="ECO:0000256" key="4">
    <source>
        <dbReference type="ARBA" id="ARBA00023163"/>
    </source>
</evidence>
<accession>A0A0L0VHM8</accession>
<dbReference type="SUPFAM" id="SSF47113">
    <property type="entry name" value="Histone-fold"/>
    <property type="match status" value="1"/>
</dbReference>
<evidence type="ECO:0000256" key="2">
    <source>
        <dbReference type="ARBA" id="ARBA00007530"/>
    </source>
</evidence>
<dbReference type="InterPro" id="IPR009072">
    <property type="entry name" value="Histone-fold"/>
</dbReference>
<dbReference type="OrthoDB" id="2193432at2759"/>
<feature type="compositionally biased region" description="Low complexity" evidence="8">
    <location>
        <begin position="433"/>
        <end position="447"/>
    </location>
</feature>
<dbReference type="GO" id="GO:0051123">
    <property type="term" value="P:RNA polymerase II preinitiation complex assembly"/>
    <property type="evidence" value="ECO:0007669"/>
    <property type="project" value="TreeGrafter"/>
</dbReference>
<keyword evidence="11" id="KW-1185">Reference proteome</keyword>
<organism evidence="10 11">
    <name type="scientific">Puccinia striiformis f. sp. tritici PST-78</name>
    <dbReference type="NCBI Taxonomy" id="1165861"/>
    <lineage>
        <taxon>Eukaryota</taxon>
        <taxon>Fungi</taxon>
        <taxon>Dikarya</taxon>
        <taxon>Basidiomycota</taxon>
        <taxon>Pucciniomycotina</taxon>
        <taxon>Pucciniomycetes</taxon>
        <taxon>Pucciniales</taxon>
        <taxon>Pucciniaceae</taxon>
        <taxon>Puccinia</taxon>
    </lineage>
</organism>
<feature type="compositionally biased region" description="Polar residues" evidence="8">
    <location>
        <begin position="160"/>
        <end position="177"/>
    </location>
</feature>
<keyword evidence="5" id="KW-0539">Nucleus</keyword>
<comment type="subcellular location">
    <subcellularLocation>
        <location evidence="1">Nucleus</location>
    </subcellularLocation>
</comment>
<dbReference type="PANTHER" id="PTHR12264">
    <property type="entry name" value="TRANSCRIPTION INITIATION FACTOR TFIID SUBUNIT 12"/>
    <property type="match status" value="1"/>
</dbReference>
<dbReference type="Proteomes" id="UP000054564">
    <property type="component" value="Unassembled WGS sequence"/>
</dbReference>
<feature type="compositionally biased region" description="Low complexity" evidence="8">
    <location>
        <begin position="359"/>
        <end position="368"/>
    </location>
</feature>
<feature type="compositionally biased region" description="Low complexity" evidence="8">
    <location>
        <begin position="512"/>
        <end position="545"/>
    </location>
</feature>
<dbReference type="Pfam" id="PF03847">
    <property type="entry name" value="TFIID_20kDa"/>
    <property type="match status" value="1"/>
</dbReference>
<keyword evidence="4" id="KW-0804">Transcription</keyword>
<evidence type="ECO:0000256" key="6">
    <source>
        <dbReference type="ARBA" id="ARBA00075089"/>
    </source>
</evidence>
<dbReference type="GO" id="GO:0000124">
    <property type="term" value="C:SAGA complex"/>
    <property type="evidence" value="ECO:0007669"/>
    <property type="project" value="InterPro"/>
</dbReference>
<feature type="compositionally biased region" description="Polar residues" evidence="8">
    <location>
        <begin position="393"/>
        <end position="405"/>
    </location>
</feature>
<evidence type="ECO:0000256" key="1">
    <source>
        <dbReference type="ARBA" id="ARBA00004123"/>
    </source>
</evidence>
<evidence type="ECO:0000256" key="5">
    <source>
        <dbReference type="ARBA" id="ARBA00023242"/>
    </source>
</evidence>
<dbReference type="AlphaFoldDB" id="A0A0L0VHM8"/>
<evidence type="ECO:0000256" key="8">
    <source>
        <dbReference type="SAM" id="MobiDB-lite"/>
    </source>
</evidence>
<comment type="caution">
    <text evidence="10">The sequence shown here is derived from an EMBL/GenBank/DDBJ whole genome shotgun (WGS) entry which is preliminary data.</text>
</comment>
<dbReference type="FunFam" id="1.10.20.10:FF:000011">
    <property type="entry name" value="Transcription initiation factor TFIID subunit 12"/>
    <property type="match status" value="1"/>
</dbReference>
<evidence type="ECO:0000313" key="10">
    <source>
        <dbReference type="EMBL" id="KNE98469.1"/>
    </source>
</evidence>
<feature type="compositionally biased region" description="Low complexity" evidence="8">
    <location>
        <begin position="407"/>
        <end position="424"/>
    </location>
</feature>
<dbReference type="Gene3D" id="1.10.20.10">
    <property type="entry name" value="Histone, subunit A"/>
    <property type="match status" value="1"/>
</dbReference>
<feature type="compositionally biased region" description="Polar residues" evidence="8">
    <location>
        <begin position="465"/>
        <end position="499"/>
    </location>
</feature>
<dbReference type="PANTHER" id="PTHR12264:SF21">
    <property type="entry name" value="TRANSCRIPTION INITIATION FACTOR TFIID SUBUNIT 12"/>
    <property type="match status" value="1"/>
</dbReference>
<proteinExistence type="inferred from homology"/>
<evidence type="ECO:0000256" key="7">
    <source>
        <dbReference type="ARBA" id="ARBA00093657"/>
    </source>
</evidence>
<feature type="compositionally biased region" description="Polar residues" evidence="8">
    <location>
        <begin position="308"/>
        <end position="324"/>
    </location>
</feature>
<dbReference type="InterPro" id="IPR003228">
    <property type="entry name" value="TFIID_TAF12_dom"/>
</dbReference>
<evidence type="ECO:0000256" key="3">
    <source>
        <dbReference type="ARBA" id="ARBA00023015"/>
    </source>
</evidence>
<feature type="compositionally biased region" description="Pro residues" evidence="8">
    <location>
        <begin position="571"/>
        <end position="582"/>
    </location>
</feature>
<dbReference type="CDD" id="cd07981">
    <property type="entry name" value="HFD_TAF12"/>
    <property type="match status" value="1"/>
</dbReference>
<feature type="domain" description="Transcription initiation factor TFIID subunit 12" evidence="9">
    <location>
        <begin position="635"/>
        <end position="702"/>
    </location>
</feature>
<reference evidence="11" key="1">
    <citation type="submission" date="2014-03" db="EMBL/GenBank/DDBJ databases">
        <title>The Genome Sequence of Puccinia striiformis f. sp. tritici PST-78.</title>
        <authorList>
            <consortium name="The Broad Institute Genome Sequencing Platform"/>
            <person name="Cuomo C."/>
            <person name="Hulbert S."/>
            <person name="Chen X."/>
            <person name="Walker B."/>
            <person name="Young S.K."/>
            <person name="Zeng Q."/>
            <person name="Gargeya S."/>
            <person name="Fitzgerald M."/>
            <person name="Haas B."/>
            <person name="Abouelleil A."/>
            <person name="Alvarado L."/>
            <person name="Arachchi H.M."/>
            <person name="Berlin A.M."/>
            <person name="Chapman S.B."/>
            <person name="Goldberg J."/>
            <person name="Griggs A."/>
            <person name="Gujja S."/>
            <person name="Hansen M."/>
            <person name="Howarth C."/>
            <person name="Imamovic A."/>
            <person name="Larimer J."/>
            <person name="McCowan C."/>
            <person name="Montmayeur A."/>
            <person name="Murphy C."/>
            <person name="Neiman D."/>
            <person name="Pearson M."/>
            <person name="Priest M."/>
            <person name="Roberts A."/>
            <person name="Saif S."/>
            <person name="Shea T."/>
            <person name="Sisk P."/>
            <person name="Sykes S."/>
            <person name="Wortman J."/>
            <person name="Nusbaum C."/>
            <person name="Birren B."/>
        </authorList>
    </citation>
    <scope>NUCLEOTIDE SEQUENCE [LARGE SCALE GENOMIC DNA]</scope>
    <source>
        <strain evidence="11">race PST-78</strain>
    </source>
</reference>
<keyword evidence="3" id="KW-0805">Transcription regulation</keyword>
<feature type="region of interest" description="Disordered" evidence="8">
    <location>
        <begin position="308"/>
        <end position="629"/>
    </location>
</feature>
<comment type="similarity">
    <text evidence="2">Belongs to the TAF12 family.</text>
</comment>